<gene>
    <name evidence="1" type="ORF">RPERSI_LOCUS13613</name>
</gene>
<sequence>NKALSNNVPFYTIHYTPIGCIALSALAFSTYFSISYHPTPGHPYLCTNLKLF</sequence>
<keyword evidence="2" id="KW-1185">Reference proteome</keyword>
<dbReference type="Proteomes" id="UP000789920">
    <property type="component" value="Unassembled WGS sequence"/>
</dbReference>
<accession>A0ACA9QC78</accession>
<reference evidence="1" key="1">
    <citation type="submission" date="2021-06" db="EMBL/GenBank/DDBJ databases">
        <authorList>
            <person name="Kallberg Y."/>
            <person name="Tangrot J."/>
            <person name="Rosling A."/>
        </authorList>
    </citation>
    <scope>NUCLEOTIDE SEQUENCE</scope>
    <source>
        <strain evidence="1">MA461A</strain>
    </source>
</reference>
<comment type="caution">
    <text evidence="1">The sequence shown here is derived from an EMBL/GenBank/DDBJ whole genome shotgun (WGS) entry which is preliminary data.</text>
</comment>
<organism evidence="1 2">
    <name type="scientific">Racocetra persica</name>
    <dbReference type="NCBI Taxonomy" id="160502"/>
    <lineage>
        <taxon>Eukaryota</taxon>
        <taxon>Fungi</taxon>
        <taxon>Fungi incertae sedis</taxon>
        <taxon>Mucoromycota</taxon>
        <taxon>Glomeromycotina</taxon>
        <taxon>Glomeromycetes</taxon>
        <taxon>Diversisporales</taxon>
        <taxon>Gigasporaceae</taxon>
        <taxon>Racocetra</taxon>
    </lineage>
</organism>
<evidence type="ECO:0000313" key="2">
    <source>
        <dbReference type="Proteomes" id="UP000789920"/>
    </source>
</evidence>
<evidence type="ECO:0000313" key="1">
    <source>
        <dbReference type="EMBL" id="CAG8745537.1"/>
    </source>
</evidence>
<feature type="non-terminal residue" evidence="1">
    <location>
        <position position="1"/>
    </location>
</feature>
<proteinExistence type="predicted"/>
<protein>
    <submittedName>
        <fullName evidence="1">36031_t:CDS:1</fullName>
    </submittedName>
</protein>
<name>A0ACA9QC78_9GLOM</name>
<dbReference type="EMBL" id="CAJVQC010030427">
    <property type="protein sequence ID" value="CAG8745537.1"/>
    <property type="molecule type" value="Genomic_DNA"/>
</dbReference>